<organism evidence="3 4">
    <name type="scientific">Macleaya cordata</name>
    <name type="common">Five-seeded plume-poppy</name>
    <name type="synonym">Bocconia cordata</name>
    <dbReference type="NCBI Taxonomy" id="56857"/>
    <lineage>
        <taxon>Eukaryota</taxon>
        <taxon>Viridiplantae</taxon>
        <taxon>Streptophyta</taxon>
        <taxon>Embryophyta</taxon>
        <taxon>Tracheophyta</taxon>
        <taxon>Spermatophyta</taxon>
        <taxon>Magnoliopsida</taxon>
        <taxon>Ranunculales</taxon>
        <taxon>Papaveraceae</taxon>
        <taxon>Papaveroideae</taxon>
        <taxon>Macleaya</taxon>
    </lineage>
</organism>
<proteinExistence type="predicted"/>
<dbReference type="EMBL" id="MVGT01004379">
    <property type="protein sequence ID" value="OVA00063.1"/>
    <property type="molecule type" value="Genomic_DNA"/>
</dbReference>
<dbReference type="Gene3D" id="3.30.420.10">
    <property type="entry name" value="Ribonuclease H-like superfamily/Ribonuclease H"/>
    <property type="match status" value="1"/>
</dbReference>
<dbReference type="Proteomes" id="UP000195402">
    <property type="component" value="Unassembled WGS sequence"/>
</dbReference>
<dbReference type="GO" id="GO:0004523">
    <property type="term" value="F:RNA-DNA hybrid ribonuclease activity"/>
    <property type="evidence" value="ECO:0007669"/>
    <property type="project" value="InterPro"/>
</dbReference>
<dbReference type="STRING" id="56857.A0A200PPE0"/>
<dbReference type="Pfam" id="PF13966">
    <property type="entry name" value="zf-RVT"/>
    <property type="match status" value="1"/>
</dbReference>
<dbReference type="InterPro" id="IPR052929">
    <property type="entry name" value="RNase_H-like_EbsB-rel"/>
</dbReference>
<dbReference type="InParanoid" id="A0A200PPE0"/>
<evidence type="ECO:0000313" key="4">
    <source>
        <dbReference type="Proteomes" id="UP000195402"/>
    </source>
</evidence>
<dbReference type="InterPro" id="IPR036397">
    <property type="entry name" value="RNaseH_sf"/>
</dbReference>
<dbReference type="OrthoDB" id="1908212at2759"/>
<dbReference type="AlphaFoldDB" id="A0A200PPE0"/>
<evidence type="ECO:0000313" key="3">
    <source>
        <dbReference type="EMBL" id="OVA00063.1"/>
    </source>
</evidence>
<feature type="domain" description="Reverse transcriptase zinc-binding" evidence="2">
    <location>
        <begin position="18"/>
        <end position="107"/>
    </location>
</feature>
<dbReference type="InterPro" id="IPR044730">
    <property type="entry name" value="RNase_H-like_dom_plant"/>
</dbReference>
<gene>
    <name evidence="3" type="ORF">BVC80_4891g1</name>
</gene>
<sequence>MGQIIWATTNIKSSNRTFTTKSCYRSLENNVASTSSSASFDWRRFWKNRSLCLRIQTFIWRILHNGLAVLSNIARFNSSVLSICSFCKDYEETLEHLFLQCSFSKQVCFASRLNISCLRDVSSLHYLLSDWLHQPDDCYTFNLGCCILWHIWKVRNKSVFDNIAPNGSLVLRNVIKDFEEFGSRAVITLDPTLLPLPSLPSLRVAYWIPPLQPYIKINVDGAFNSHSVPASAVARDCFGIFKGCGTSCFSTLSFLISEATAYLLGVDLAKRLHLTNCIIEGDVAAILKFISGPDIDIPWQLKAIIGNFKSTISFFNDISFVSVPRDANTVAHDLVQFTFVSNVTDWWSSIAPPSCISNSLRQDRALV</sequence>
<comment type="caution">
    <text evidence="3">The sequence shown here is derived from an EMBL/GenBank/DDBJ whole genome shotgun (WGS) entry which is preliminary data.</text>
</comment>
<dbReference type="CDD" id="cd06222">
    <property type="entry name" value="RNase_H_like"/>
    <property type="match status" value="1"/>
</dbReference>
<dbReference type="PANTHER" id="PTHR47074:SF61">
    <property type="entry name" value="RNASE H TYPE-1 DOMAIN-CONTAINING PROTEIN"/>
    <property type="match status" value="1"/>
</dbReference>
<evidence type="ECO:0000259" key="1">
    <source>
        <dbReference type="Pfam" id="PF13456"/>
    </source>
</evidence>
<dbReference type="Pfam" id="PF13456">
    <property type="entry name" value="RVT_3"/>
    <property type="match status" value="1"/>
</dbReference>
<keyword evidence="4" id="KW-1185">Reference proteome</keyword>
<dbReference type="InterPro" id="IPR002156">
    <property type="entry name" value="RNaseH_domain"/>
</dbReference>
<reference evidence="3 4" key="1">
    <citation type="journal article" date="2017" name="Mol. Plant">
        <title>The Genome of Medicinal Plant Macleaya cordata Provides New Insights into Benzylisoquinoline Alkaloids Metabolism.</title>
        <authorList>
            <person name="Liu X."/>
            <person name="Liu Y."/>
            <person name="Huang P."/>
            <person name="Ma Y."/>
            <person name="Qing Z."/>
            <person name="Tang Q."/>
            <person name="Cao H."/>
            <person name="Cheng P."/>
            <person name="Zheng Y."/>
            <person name="Yuan Z."/>
            <person name="Zhou Y."/>
            <person name="Liu J."/>
            <person name="Tang Z."/>
            <person name="Zhuo Y."/>
            <person name="Zhang Y."/>
            <person name="Yu L."/>
            <person name="Huang J."/>
            <person name="Yang P."/>
            <person name="Peng Q."/>
            <person name="Zhang J."/>
            <person name="Jiang W."/>
            <person name="Zhang Z."/>
            <person name="Lin K."/>
            <person name="Ro D.K."/>
            <person name="Chen X."/>
            <person name="Xiong X."/>
            <person name="Shang Y."/>
            <person name="Huang S."/>
            <person name="Zeng J."/>
        </authorList>
    </citation>
    <scope>NUCLEOTIDE SEQUENCE [LARGE SCALE GENOMIC DNA]</scope>
    <source>
        <strain evidence="4">cv. BLH2017</strain>
        <tissue evidence="3">Root</tissue>
    </source>
</reference>
<name>A0A200PPE0_MACCD</name>
<keyword evidence="3" id="KW-0695">RNA-directed DNA polymerase</keyword>
<evidence type="ECO:0000259" key="2">
    <source>
        <dbReference type="Pfam" id="PF13966"/>
    </source>
</evidence>
<dbReference type="InterPro" id="IPR026960">
    <property type="entry name" value="RVT-Znf"/>
</dbReference>
<keyword evidence="3" id="KW-0548">Nucleotidyltransferase</keyword>
<feature type="domain" description="RNase H type-1" evidence="1">
    <location>
        <begin position="218"/>
        <end position="337"/>
    </location>
</feature>
<keyword evidence="3" id="KW-0808">Transferase</keyword>
<protein>
    <submittedName>
        <fullName evidence="3">Reverse transcriptase zinc-binding domain</fullName>
    </submittedName>
</protein>
<accession>A0A200PPE0</accession>
<dbReference type="GO" id="GO:0003964">
    <property type="term" value="F:RNA-directed DNA polymerase activity"/>
    <property type="evidence" value="ECO:0007669"/>
    <property type="project" value="UniProtKB-KW"/>
</dbReference>
<dbReference type="PANTHER" id="PTHR47074">
    <property type="entry name" value="BNAC02G40300D PROTEIN"/>
    <property type="match status" value="1"/>
</dbReference>
<dbReference type="GO" id="GO:0003676">
    <property type="term" value="F:nucleic acid binding"/>
    <property type="evidence" value="ECO:0007669"/>
    <property type="project" value="InterPro"/>
</dbReference>